<keyword evidence="4 6" id="KW-1133">Transmembrane helix</keyword>
<dbReference type="InterPro" id="IPR001248">
    <property type="entry name" value="Pur-cyt_permease"/>
</dbReference>
<feature type="transmembrane region" description="Helical" evidence="6">
    <location>
        <begin position="57"/>
        <end position="76"/>
    </location>
</feature>
<sequence length="445" mass="47025">MKNRFSLVKDYELEPVPQDKRKGWLKLSFVWMGAIVALSAIVLGGALGAGLSFSQAIIASFVGSFVLAVLSALCCVVGAKTGLPTALVSRFALGKYGSYAVSIIIAIALFGWFGVQLDLFGASLHNILIDGLSINIPPLILVLIGGLLMTTTAFIGYKAIEKLSLLAVPLLAILLISSLIKVMNSTNFEEVIKAPIIGDPLTLGTAISLIIGSLAIGAIIGPDISRYAHSTKDAIISSFMAYFVGFSIVLIIAVVLAKATTQVDIVEIMLGLGWGTAALLVLILAQWTTNDNNLYSSALGFSVIFQKVPKSILTVIAGFIGTGMAVAGIYDNFIPFLNFLSALIPPIGGIYVADFMVNRKKYSFEKLGETKNVEIVGINVWVIAALVAFMTIPAPNGFGLFTLTGASGLDAFLVAFGLQLILGKLINRTNKESITKPNTKGGKVS</sequence>
<dbReference type="InterPro" id="IPR030191">
    <property type="entry name" value="CodB"/>
</dbReference>
<evidence type="ECO:0000256" key="3">
    <source>
        <dbReference type="ARBA" id="ARBA00022692"/>
    </source>
</evidence>
<dbReference type="PANTHER" id="PTHR30569">
    <property type="entry name" value="CYTOSINE TRANSPORTER CODB"/>
    <property type="match status" value="1"/>
</dbReference>
<reference evidence="7 8" key="1">
    <citation type="journal article" date="2003" name="Int. J. Syst. Evol. Microbiol.">
        <title>Virgibacillus carmonensis sp. nov., Virgibacillus necropolis sp. nov. and Virgibacillus picturae sp. nov., three novel species isolated from deteriorated mural paintings, transfer of the species of the genus salibacillus to Virgibacillus, as Virgibacillus marismortui comb. nov. and Virgibacillus salexigens comb. nov., and emended description of the genus Virgibacillus.</title>
        <authorList>
            <person name="Heyrman J."/>
            <person name="Logan N.A."/>
            <person name="Busse H.J."/>
            <person name="Balcaen A."/>
            <person name="Lebbe L."/>
            <person name="Rodriguez-Diaz M."/>
            <person name="Swings J."/>
            <person name="De Vos P."/>
        </authorList>
    </citation>
    <scope>NUCLEOTIDE SEQUENCE [LARGE SCALE GENOMIC DNA]</scope>
    <source>
        <strain evidence="7 8">LMG 19488</strain>
    </source>
</reference>
<organism evidence="7 8">
    <name type="scientific">Virgibacillus necropolis</name>
    <dbReference type="NCBI Taxonomy" id="163877"/>
    <lineage>
        <taxon>Bacteria</taxon>
        <taxon>Bacillati</taxon>
        <taxon>Bacillota</taxon>
        <taxon>Bacilli</taxon>
        <taxon>Bacillales</taxon>
        <taxon>Bacillaceae</taxon>
        <taxon>Virgibacillus</taxon>
    </lineage>
</organism>
<evidence type="ECO:0000313" key="8">
    <source>
        <dbReference type="Proteomes" id="UP000204391"/>
    </source>
</evidence>
<feature type="transmembrane region" description="Helical" evidence="6">
    <location>
        <begin position="336"/>
        <end position="353"/>
    </location>
</feature>
<evidence type="ECO:0000313" key="7">
    <source>
        <dbReference type="EMBL" id="ASN04400.1"/>
    </source>
</evidence>
<dbReference type="OrthoDB" id="9787279at2"/>
<comment type="subcellular location">
    <subcellularLocation>
        <location evidence="1">Membrane</location>
        <topology evidence="1">Multi-pass membrane protein</topology>
    </subcellularLocation>
</comment>
<feature type="transmembrane region" description="Helical" evidence="6">
    <location>
        <begin position="163"/>
        <end position="183"/>
    </location>
</feature>
<dbReference type="GO" id="GO:0015209">
    <property type="term" value="F:cytosine transmembrane transporter activity"/>
    <property type="evidence" value="ECO:0007669"/>
    <property type="project" value="InterPro"/>
</dbReference>
<feature type="transmembrane region" description="Helical" evidence="6">
    <location>
        <begin position="135"/>
        <end position="156"/>
    </location>
</feature>
<dbReference type="RefSeq" id="WP_089531117.1">
    <property type="nucleotide sequence ID" value="NZ_CP022437.1"/>
</dbReference>
<proteinExistence type="inferred from homology"/>
<evidence type="ECO:0000256" key="5">
    <source>
        <dbReference type="ARBA" id="ARBA00023136"/>
    </source>
</evidence>
<dbReference type="CDD" id="cd11484">
    <property type="entry name" value="SLC-NCS1sbd_CobB-like"/>
    <property type="match status" value="1"/>
</dbReference>
<feature type="transmembrane region" description="Helical" evidence="6">
    <location>
        <begin position="398"/>
        <end position="422"/>
    </location>
</feature>
<evidence type="ECO:0000256" key="6">
    <source>
        <dbReference type="SAM" id="Phobius"/>
    </source>
</evidence>
<feature type="transmembrane region" description="Helical" evidence="6">
    <location>
        <begin position="373"/>
        <end position="392"/>
    </location>
</feature>
<name>A0A221M9W5_9BACI</name>
<dbReference type="Gene3D" id="1.10.4160.10">
    <property type="entry name" value="Hydantoin permease"/>
    <property type="match status" value="1"/>
</dbReference>
<dbReference type="PANTHER" id="PTHR30569:SF0">
    <property type="entry name" value="CYTOSINE PERMEASE"/>
    <property type="match status" value="1"/>
</dbReference>
<protein>
    <submittedName>
        <fullName evidence="7">Cytosine permease</fullName>
    </submittedName>
</protein>
<dbReference type="KEGG" id="vne:CFK40_04945"/>
<feature type="transmembrane region" description="Helical" evidence="6">
    <location>
        <begin position="234"/>
        <end position="256"/>
    </location>
</feature>
<keyword evidence="8" id="KW-1185">Reference proteome</keyword>
<feature type="transmembrane region" description="Helical" evidence="6">
    <location>
        <begin position="203"/>
        <end position="222"/>
    </location>
</feature>
<evidence type="ECO:0000256" key="4">
    <source>
        <dbReference type="ARBA" id="ARBA00022989"/>
    </source>
</evidence>
<keyword evidence="3 6" id="KW-0812">Transmembrane</keyword>
<gene>
    <name evidence="7" type="ORF">CFK40_04945</name>
</gene>
<dbReference type="Pfam" id="PF02133">
    <property type="entry name" value="Transp_cyt_pur"/>
    <property type="match status" value="1"/>
</dbReference>
<accession>A0A221M9W5</accession>
<dbReference type="GO" id="GO:0005886">
    <property type="term" value="C:plasma membrane"/>
    <property type="evidence" value="ECO:0007669"/>
    <property type="project" value="TreeGrafter"/>
</dbReference>
<comment type="similarity">
    <text evidence="2">Belongs to the purine-cytosine permease (2.A.39) family.</text>
</comment>
<feature type="transmembrane region" description="Helical" evidence="6">
    <location>
        <begin position="268"/>
        <end position="287"/>
    </location>
</feature>
<dbReference type="EMBL" id="CP022437">
    <property type="protein sequence ID" value="ASN04400.1"/>
    <property type="molecule type" value="Genomic_DNA"/>
</dbReference>
<evidence type="ECO:0000256" key="2">
    <source>
        <dbReference type="ARBA" id="ARBA00008974"/>
    </source>
</evidence>
<feature type="transmembrane region" description="Helical" evidence="6">
    <location>
        <begin position="29"/>
        <end position="51"/>
    </location>
</feature>
<keyword evidence="5 6" id="KW-0472">Membrane</keyword>
<feature type="transmembrane region" description="Helical" evidence="6">
    <location>
        <begin position="96"/>
        <end position="115"/>
    </location>
</feature>
<evidence type="ECO:0000256" key="1">
    <source>
        <dbReference type="ARBA" id="ARBA00004141"/>
    </source>
</evidence>
<dbReference type="Proteomes" id="UP000204391">
    <property type="component" value="Chromosome"/>
</dbReference>
<feature type="transmembrane region" description="Helical" evidence="6">
    <location>
        <begin position="308"/>
        <end position="330"/>
    </location>
</feature>
<dbReference type="AlphaFoldDB" id="A0A221M9W5"/>